<keyword evidence="1" id="KW-0472">Membrane</keyword>
<feature type="transmembrane region" description="Helical" evidence="1">
    <location>
        <begin position="520"/>
        <end position="541"/>
    </location>
</feature>
<feature type="transmembrane region" description="Helical" evidence="1">
    <location>
        <begin position="315"/>
        <end position="336"/>
    </location>
</feature>
<comment type="caution">
    <text evidence="2">The sequence shown here is derived from an EMBL/GenBank/DDBJ whole genome shotgun (WGS) entry which is preliminary data.</text>
</comment>
<proteinExistence type="predicted"/>
<evidence type="ECO:0000256" key="1">
    <source>
        <dbReference type="SAM" id="Phobius"/>
    </source>
</evidence>
<keyword evidence="1" id="KW-0812">Transmembrane</keyword>
<feature type="transmembrane region" description="Helical" evidence="1">
    <location>
        <begin position="150"/>
        <end position="167"/>
    </location>
</feature>
<feature type="transmembrane region" description="Helical" evidence="1">
    <location>
        <begin position="447"/>
        <end position="466"/>
    </location>
</feature>
<protein>
    <recommendedName>
        <fullName evidence="4">Glycosyltransferase RgtA/B/C/D-like domain-containing protein</fullName>
    </recommendedName>
</protein>
<reference evidence="2 3" key="1">
    <citation type="journal article" date="2015" name="Stand. Genomic Sci.">
        <title>Genomic information of the arsenic-resistant bacterium Lysobacter arseniciresistens type strain ZS79(T) and comparison of Lysobacter draft genomes.</title>
        <authorList>
            <person name="Liu L."/>
            <person name="Zhang S."/>
            <person name="Luo M."/>
            <person name="Wang G."/>
        </authorList>
    </citation>
    <scope>NUCLEOTIDE SEQUENCE [LARGE SCALE GENOMIC DNA]</scope>
    <source>
        <strain evidence="2 3">ZS79</strain>
    </source>
</reference>
<keyword evidence="3" id="KW-1185">Reference proteome</keyword>
<dbReference type="STRING" id="913325.N799_13510"/>
<feature type="transmembrane region" description="Helical" evidence="1">
    <location>
        <begin position="291"/>
        <end position="308"/>
    </location>
</feature>
<evidence type="ECO:0000313" key="3">
    <source>
        <dbReference type="Proteomes" id="UP000029989"/>
    </source>
</evidence>
<organism evidence="2 3">
    <name type="scientific">Lysobacter arseniciresistens ZS79</name>
    <dbReference type="NCBI Taxonomy" id="913325"/>
    <lineage>
        <taxon>Bacteria</taxon>
        <taxon>Pseudomonadati</taxon>
        <taxon>Pseudomonadota</taxon>
        <taxon>Gammaproteobacteria</taxon>
        <taxon>Lysobacterales</taxon>
        <taxon>Lysobacteraceae</taxon>
        <taxon>Novilysobacter</taxon>
    </lineage>
</organism>
<evidence type="ECO:0000313" key="2">
    <source>
        <dbReference type="EMBL" id="KGM53942.1"/>
    </source>
</evidence>
<feature type="transmembrane region" description="Helical" evidence="1">
    <location>
        <begin position="188"/>
        <end position="207"/>
    </location>
</feature>
<dbReference type="Proteomes" id="UP000029989">
    <property type="component" value="Unassembled WGS sequence"/>
</dbReference>
<feature type="transmembrane region" description="Helical" evidence="1">
    <location>
        <begin position="473"/>
        <end position="489"/>
    </location>
</feature>
<feature type="transmembrane region" description="Helical" evidence="1">
    <location>
        <begin position="267"/>
        <end position="285"/>
    </location>
</feature>
<keyword evidence="1" id="KW-1133">Transmembrane helix</keyword>
<feature type="transmembrane region" description="Helical" evidence="1">
    <location>
        <begin position="20"/>
        <end position="39"/>
    </location>
</feature>
<dbReference type="RefSeq" id="WP_036212915.1">
    <property type="nucleotide sequence ID" value="NZ_AVPT01000032.1"/>
</dbReference>
<gene>
    <name evidence="2" type="ORF">N799_13510</name>
</gene>
<feature type="transmembrane region" description="Helical" evidence="1">
    <location>
        <begin position="123"/>
        <end position="144"/>
    </location>
</feature>
<dbReference type="eggNOG" id="COG1807">
    <property type="taxonomic scope" value="Bacteria"/>
</dbReference>
<dbReference type="OrthoDB" id="1814621at2"/>
<accession>A0A0A0EXS5</accession>
<feature type="transmembrane region" description="Helical" evidence="1">
    <location>
        <begin position="377"/>
        <end position="396"/>
    </location>
</feature>
<evidence type="ECO:0008006" key="4">
    <source>
        <dbReference type="Google" id="ProtNLM"/>
    </source>
</evidence>
<feature type="transmembrane region" description="Helical" evidence="1">
    <location>
        <begin position="51"/>
        <end position="69"/>
    </location>
</feature>
<feature type="transmembrane region" description="Helical" evidence="1">
    <location>
        <begin position="81"/>
        <end position="111"/>
    </location>
</feature>
<sequence>MSERASRLQANVDGSAGRLAASRALLFAGVALAVGGFAWHGMWRVLPWERFALSLLLALLAWALGWPLRRFAHWSLASSTALVWVLALVLFAGPAPVIGATALAATALAIGLPWLPPGTPARLAIATTAGLALIAGVGGWALSWPVHHQAVWGLLVLAVLVWQRRVLRNVAASAVREWQSAVAAAPRWAGFAVMLLGLASTACWLPTMQVDDLAYHLGLPSQLLMYGEYRPDPAHQVWAFAPWAGDALQGFAAVLSGGNARGGVNALWLGLAAAAIWSAATGAGARPAERWACVALFASLPPLVWMAAGMQTELAATAATASLLAVIVGTGTGRLWAGAVLFAMLVALKGVHVLAALPLLAYAGWRHRHALPWRRMPAAILLVAVVGGSSYAFSWWHTGNPVLPLFNGYFESPFFPVENYRDPRWHTGFGPMLGWNLVFDTDRYVEAWDGGLGLSLIALSGAWLAAMLDGRSRALALALAACFLLPLVPMQYARYAYPGLMLLVVAMLPHGQARFGRRTFAWIVVASCMINLALQANASWLHHSSALKRVIRSAGNPAEVLPYYVPERTLLQRIPEDDDGMVLATNPSRAYIAELGGRGRGVLDHDPRLKAARAEAETDPSGARWRALLGEHDIRWVLVTPATASPALQSAVRQIGVRVAAVGDAELWRVDGAGVTR</sequence>
<name>A0A0A0EXS5_9GAMM</name>
<dbReference type="EMBL" id="AVPT01000032">
    <property type="protein sequence ID" value="KGM53942.1"/>
    <property type="molecule type" value="Genomic_DNA"/>
</dbReference>
<feature type="transmembrane region" description="Helical" evidence="1">
    <location>
        <begin position="237"/>
        <end position="255"/>
    </location>
</feature>
<feature type="transmembrane region" description="Helical" evidence="1">
    <location>
        <begin position="342"/>
        <end position="365"/>
    </location>
</feature>
<dbReference type="AlphaFoldDB" id="A0A0A0EXS5"/>